<sequence>MADGTLSRYKAHLVANGSIQFTGIDVEETFSPVVKPGTIKIVLSLASSQHWPVHQLDIKNAFLHGDLSETVYIYETNTAYLLSYVDDIVLMLPMRLCISVTRDSLEMFLSQRKYATKILERAHMSLARSLQYLTFTRPDISYAVPLPISFPVKMSNQSEDIQVAGSDTRPPMLDRTDFEVVADLSQAEKDRVRADIRATNILLQGLPKDIYKLINHNTDAKDIWDNVKMLLEGSELTKDDRESQLYDEFEHFRQHKGENIHDYYVRFTKLINEMRHIKMTMPKIQLNSKFVNNILPEWGRFMTAIKLNKGLKESNHDHLYVYLNQHESHANENKMLMERLNQHSHDPLALVSNVSPYQYPSSSSVPLQPSYTLPITYQPQFTDHTQLDTGFSPIDELLVNLTKQVTLLAQQYKTQFPQTNNKLRTSSNTRNQATVQNGRVVGAQYRDGNVNARQGKPIKCYNCNRIGHIARNCTQPKRPQNSDYFKEKMLLMQAQENGVDLDEEQLLFLAGGQTNTFDDVVDKGPVLDMAQNEDNIFQAGQCDTFNSDVDEAPTAQTMFMANLSSTNLVYNEAGLSYDSVTLFEVQDHNNCLDNMNESHKEHEIHTDVQLNDIVDLDTKYTIMIITNDIYEQDAPCVPSNNTANASLTAKLARYKLLAKVYEKRAQFELTEQELMIDTQIRMIIKGPYIVKPNHARVLVHDSEDTLEIAETTKKKMNEKLKDPECVKKKVKIAPHDYSKENHLATFTPQKQLTPKQIFWSDDLLKMKAKALKEKAKSAKPITAMTVYHPNTPAKLIPKVLPTKSQVQAEVDQHAVDKKCDEIERKNLLLENENLIAECLSKDMFYTATNFMLTVSRFSDMHDAYTAAQKHIAELEDENSSMKKKIQNDDHDEMIKHFSKLEVEHLNLQLKYQHLKKCFGNKNSATSSDAPTFDSVFVIGQLEERLQGRGNTIRELKEKIYRLTKKNNKAHPMLDFKALDSHNKDLTVKVNALQDLNEPFRAKNEKVKQHYKELYDFIKLTRAKNIEKTTSLLDEIENLKAQLKRKKKCVTVPAEKPKVLAPGMYAIDVEPIPSLIRNNRKVHPDYHKHLKESVATLRDIVEKARVEKPLDSIIASACLYTKYSQELLKYVIGTCPKDFNTRDKTITSTPFVTPSNLSMQRNVEYPKALHYWVNSTRSENDY</sequence>
<organism evidence="4 5">
    <name type="scientific">Tanacetum coccineum</name>
    <dbReference type="NCBI Taxonomy" id="301880"/>
    <lineage>
        <taxon>Eukaryota</taxon>
        <taxon>Viridiplantae</taxon>
        <taxon>Streptophyta</taxon>
        <taxon>Embryophyta</taxon>
        <taxon>Tracheophyta</taxon>
        <taxon>Spermatophyta</taxon>
        <taxon>Magnoliopsida</taxon>
        <taxon>eudicotyledons</taxon>
        <taxon>Gunneridae</taxon>
        <taxon>Pentapetalae</taxon>
        <taxon>asterids</taxon>
        <taxon>campanulids</taxon>
        <taxon>Asterales</taxon>
        <taxon>Asteraceae</taxon>
        <taxon>Asteroideae</taxon>
        <taxon>Anthemideae</taxon>
        <taxon>Anthemidinae</taxon>
        <taxon>Tanacetum</taxon>
    </lineage>
</organism>
<feature type="coiled-coil region" evidence="2">
    <location>
        <begin position="864"/>
        <end position="891"/>
    </location>
</feature>
<dbReference type="EMBL" id="BQNB010017202">
    <property type="protein sequence ID" value="GJT60463.1"/>
    <property type="molecule type" value="Genomic_DNA"/>
</dbReference>
<dbReference type="SMART" id="SM00343">
    <property type="entry name" value="ZnF_C2HC"/>
    <property type="match status" value="1"/>
</dbReference>
<comment type="caution">
    <text evidence="4">The sequence shown here is derived from an EMBL/GenBank/DDBJ whole genome shotgun (WGS) entry which is preliminary data.</text>
</comment>
<dbReference type="Gene3D" id="4.10.60.10">
    <property type="entry name" value="Zinc finger, CCHC-type"/>
    <property type="match status" value="1"/>
</dbReference>
<evidence type="ECO:0000256" key="2">
    <source>
        <dbReference type="SAM" id="Coils"/>
    </source>
</evidence>
<proteinExistence type="predicted"/>
<protein>
    <submittedName>
        <fullName evidence="4">Retrovirus-related pol polyprotein from transposon TNT 1-94</fullName>
    </submittedName>
</protein>
<dbReference type="Proteomes" id="UP001151760">
    <property type="component" value="Unassembled WGS sequence"/>
</dbReference>
<reference evidence="4" key="2">
    <citation type="submission" date="2022-01" db="EMBL/GenBank/DDBJ databases">
        <authorList>
            <person name="Yamashiro T."/>
            <person name="Shiraishi A."/>
            <person name="Satake H."/>
            <person name="Nakayama K."/>
        </authorList>
    </citation>
    <scope>NUCLEOTIDE SEQUENCE</scope>
</reference>
<dbReference type="InterPro" id="IPR013103">
    <property type="entry name" value="RVT_2"/>
</dbReference>
<feature type="domain" description="CCHC-type" evidence="3">
    <location>
        <begin position="459"/>
        <end position="475"/>
    </location>
</feature>
<evidence type="ECO:0000313" key="4">
    <source>
        <dbReference type="EMBL" id="GJT60463.1"/>
    </source>
</evidence>
<keyword evidence="1" id="KW-0479">Metal-binding</keyword>
<keyword evidence="1" id="KW-0863">Zinc-finger</keyword>
<name>A0ABQ5FAM5_9ASTR</name>
<dbReference type="Pfam" id="PF07727">
    <property type="entry name" value="RVT_2"/>
    <property type="match status" value="1"/>
</dbReference>
<gene>
    <name evidence="4" type="ORF">Tco_1003996</name>
</gene>
<evidence type="ECO:0000313" key="5">
    <source>
        <dbReference type="Proteomes" id="UP001151760"/>
    </source>
</evidence>
<dbReference type="Pfam" id="PF14223">
    <property type="entry name" value="Retrotran_gag_2"/>
    <property type="match status" value="1"/>
</dbReference>
<evidence type="ECO:0000256" key="1">
    <source>
        <dbReference type="PROSITE-ProRule" id="PRU00047"/>
    </source>
</evidence>
<dbReference type="InterPro" id="IPR036875">
    <property type="entry name" value="Znf_CCHC_sf"/>
</dbReference>
<dbReference type="SUPFAM" id="SSF57756">
    <property type="entry name" value="Retrovirus zinc finger-like domains"/>
    <property type="match status" value="1"/>
</dbReference>
<accession>A0ABQ5FAM5</accession>
<keyword evidence="1" id="KW-0862">Zinc</keyword>
<dbReference type="InterPro" id="IPR001878">
    <property type="entry name" value="Znf_CCHC"/>
</dbReference>
<keyword evidence="2" id="KW-0175">Coiled coil</keyword>
<dbReference type="Pfam" id="PF00098">
    <property type="entry name" value="zf-CCHC"/>
    <property type="match status" value="1"/>
</dbReference>
<reference evidence="4" key="1">
    <citation type="journal article" date="2022" name="Int. J. Mol. Sci.">
        <title>Draft Genome of Tanacetum Coccineum: Genomic Comparison of Closely Related Tanacetum-Family Plants.</title>
        <authorList>
            <person name="Yamashiro T."/>
            <person name="Shiraishi A."/>
            <person name="Nakayama K."/>
            <person name="Satake H."/>
        </authorList>
    </citation>
    <scope>NUCLEOTIDE SEQUENCE</scope>
</reference>
<keyword evidence="5" id="KW-1185">Reference proteome</keyword>
<evidence type="ECO:0000259" key="3">
    <source>
        <dbReference type="PROSITE" id="PS50158"/>
    </source>
</evidence>
<dbReference type="PROSITE" id="PS50158">
    <property type="entry name" value="ZF_CCHC"/>
    <property type="match status" value="1"/>
</dbReference>